<reference evidence="2 3" key="1">
    <citation type="submission" date="2021-06" db="EMBL/GenBank/DDBJ databases">
        <authorList>
            <person name="Palmer J.M."/>
        </authorList>
    </citation>
    <scope>NUCLEOTIDE SEQUENCE [LARGE SCALE GENOMIC DNA]</scope>
    <source>
        <strain evidence="2 3">XR_2019</strain>
        <tissue evidence="2">Muscle</tissue>
    </source>
</reference>
<feature type="compositionally biased region" description="Basic and acidic residues" evidence="1">
    <location>
        <begin position="15"/>
        <end position="39"/>
    </location>
</feature>
<accession>A0ABV0VMD9</accession>
<protein>
    <submittedName>
        <fullName evidence="2">Uncharacterized protein</fullName>
    </submittedName>
</protein>
<feature type="compositionally biased region" description="Basic and acidic residues" evidence="1">
    <location>
        <begin position="77"/>
        <end position="89"/>
    </location>
</feature>
<keyword evidence="3" id="KW-1185">Reference proteome</keyword>
<name>A0ABV0VMD9_9TELE</name>
<evidence type="ECO:0000313" key="3">
    <source>
        <dbReference type="Proteomes" id="UP001444071"/>
    </source>
</evidence>
<dbReference type="EMBL" id="JAHRIM010000696">
    <property type="protein sequence ID" value="MEQ2258421.1"/>
    <property type="molecule type" value="Genomic_DNA"/>
</dbReference>
<evidence type="ECO:0000256" key="1">
    <source>
        <dbReference type="SAM" id="MobiDB-lite"/>
    </source>
</evidence>
<dbReference type="Proteomes" id="UP001444071">
    <property type="component" value="Unassembled WGS sequence"/>
</dbReference>
<feature type="region of interest" description="Disordered" evidence="1">
    <location>
        <begin position="1"/>
        <end position="39"/>
    </location>
</feature>
<feature type="compositionally biased region" description="Low complexity" evidence="1">
    <location>
        <begin position="58"/>
        <end position="68"/>
    </location>
</feature>
<proteinExistence type="predicted"/>
<sequence length="102" mass="10916">MPPPSWATAANQSIIHRERIKKNNMESGKKQKGGAERKMLSGRCVKITQMFAGGCGGESASAAASEAGADGGGGRQVEGKGRQEEERPAQPRVRMWGNLCFR</sequence>
<gene>
    <name evidence="2" type="ORF">XENORESO_019060</name>
</gene>
<evidence type="ECO:0000313" key="2">
    <source>
        <dbReference type="EMBL" id="MEQ2258421.1"/>
    </source>
</evidence>
<organism evidence="2 3">
    <name type="scientific">Xenotaenia resolanae</name>
    <dbReference type="NCBI Taxonomy" id="208358"/>
    <lineage>
        <taxon>Eukaryota</taxon>
        <taxon>Metazoa</taxon>
        <taxon>Chordata</taxon>
        <taxon>Craniata</taxon>
        <taxon>Vertebrata</taxon>
        <taxon>Euteleostomi</taxon>
        <taxon>Actinopterygii</taxon>
        <taxon>Neopterygii</taxon>
        <taxon>Teleostei</taxon>
        <taxon>Neoteleostei</taxon>
        <taxon>Acanthomorphata</taxon>
        <taxon>Ovalentaria</taxon>
        <taxon>Atherinomorphae</taxon>
        <taxon>Cyprinodontiformes</taxon>
        <taxon>Goodeidae</taxon>
        <taxon>Xenotaenia</taxon>
    </lineage>
</organism>
<comment type="caution">
    <text evidence="2">The sequence shown here is derived from an EMBL/GenBank/DDBJ whole genome shotgun (WGS) entry which is preliminary data.</text>
</comment>
<feature type="region of interest" description="Disordered" evidence="1">
    <location>
        <begin position="55"/>
        <end position="96"/>
    </location>
</feature>